<dbReference type="Gene3D" id="3.30.160.100">
    <property type="entry name" value="Ribosome hibernation promotion factor-like"/>
    <property type="match status" value="1"/>
</dbReference>
<organism evidence="2 3">
    <name type="scientific">Streptomyces flaveus</name>
    <dbReference type="NCBI Taxonomy" id="66370"/>
    <lineage>
        <taxon>Bacteria</taxon>
        <taxon>Bacillati</taxon>
        <taxon>Actinomycetota</taxon>
        <taxon>Actinomycetes</taxon>
        <taxon>Kitasatosporales</taxon>
        <taxon>Streptomycetaceae</taxon>
        <taxon>Streptomyces</taxon>
        <taxon>Streptomyces aurantiacus group</taxon>
    </lineage>
</organism>
<reference evidence="2" key="1">
    <citation type="journal article" date="2014" name="Int. J. Syst. Evol. Microbiol.">
        <title>Complete genome sequence of Corynebacterium casei LMG S-19264T (=DSM 44701T), isolated from a smear-ripened cheese.</title>
        <authorList>
            <consortium name="US DOE Joint Genome Institute (JGI-PGF)"/>
            <person name="Walter F."/>
            <person name="Albersmeier A."/>
            <person name="Kalinowski J."/>
            <person name="Ruckert C."/>
        </authorList>
    </citation>
    <scope>NUCLEOTIDE SEQUENCE</scope>
    <source>
        <strain evidence="2">JCM 3035</strain>
    </source>
</reference>
<proteinExistence type="predicted"/>
<protein>
    <submittedName>
        <fullName evidence="2">Uncharacterized protein</fullName>
    </submittedName>
</protein>
<name>A0A917R982_9ACTN</name>
<feature type="region of interest" description="Disordered" evidence="1">
    <location>
        <begin position="103"/>
        <end position="142"/>
    </location>
</feature>
<evidence type="ECO:0000313" key="3">
    <source>
        <dbReference type="Proteomes" id="UP000637788"/>
    </source>
</evidence>
<dbReference type="Proteomes" id="UP000637788">
    <property type="component" value="Unassembled WGS sequence"/>
</dbReference>
<dbReference type="AlphaFoldDB" id="A0A917R982"/>
<dbReference type="InterPro" id="IPR036567">
    <property type="entry name" value="RHF-like"/>
</dbReference>
<sequence>MTGRDAGARDTAAVVQVRAEGKVGEEALAYARSKIDAVVSRPGLPAVTGEVRIAKATAHHADHPWSAVADLRVGRTVVVVHAQEATSQEVTDRLQDRLRRQVERAAHGGNAAHKPVTPPWRGGQPDEALAGRDAGQQDTRSA</sequence>
<dbReference type="EMBL" id="BMPQ01000022">
    <property type="protein sequence ID" value="GGK95752.1"/>
    <property type="molecule type" value="Genomic_DNA"/>
</dbReference>
<comment type="caution">
    <text evidence="2">The sequence shown here is derived from an EMBL/GenBank/DDBJ whole genome shotgun (WGS) entry which is preliminary data.</text>
</comment>
<evidence type="ECO:0000256" key="1">
    <source>
        <dbReference type="SAM" id="MobiDB-lite"/>
    </source>
</evidence>
<evidence type="ECO:0000313" key="2">
    <source>
        <dbReference type="EMBL" id="GGK95752.1"/>
    </source>
</evidence>
<reference evidence="2" key="2">
    <citation type="submission" date="2020-09" db="EMBL/GenBank/DDBJ databases">
        <authorList>
            <person name="Sun Q."/>
            <person name="Ohkuma M."/>
        </authorList>
    </citation>
    <scope>NUCLEOTIDE SEQUENCE</scope>
    <source>
        <strain evidence="2">JCM 3035</strain>
    </source>
</reference>
<gene>
    <name evidence="2" type="ORF">GCM10010094_65770</name>
</gene>
<accession>A0A917R982</accession>
<dbReference type="RefSeq" id="WP_189325411.1">
    <property type="nucleotide sequence ID" value="NZ_BMPQ01000022.1"/>
</dbReference>
<keyword evidence="3" id="KW-1185">Reference proteome</keyword>